<evidence type="ECO:0000313" key="2">
    <source>
        <dbReference type="Proteomes" id="UP001054252"/>
    </source>
</evidence>
<organism evidence="1 2">
    <name type="scientific">Rubroshorea leprosula</name>
    <dbReference type="NCBI Taxonomy" id="152421"/>
    <lineage>
        <taxon>Eukaryota</taxon>
        <taxon>Viridiplantae</taxon>
        <taxon>Streptophyta</taxon>
        <taxon>Embryophyta</taxon>
        <taxon>Tracheophyta</taxon>
        <taxon>Spermatophyta</taxon>
        <taxon>Magnoliopsida</taxon>
        <taxon>eudicotyledons</taxon>
        <taxon>Gunneridae</taxon>
        <taxon>Pentapetalae</taxon>
        <taxon>rosids</taxon>
        <taxon>malvids</taxon>
        <taxon>Malvales</taxon>
        <taxon>Dipterocarpaceae</taxon>
        <taxon>Rubroshorea</taxon>
    </lineage>
</organism>
<dbReference type="Proteomes" id="UP001054252">
    <property type="component" value="Unassembled WGS sequence"/>
</dbReference>
<proteinExistence type="predicted"/>
<comment type="caution">
    <text evidence="1">The sequence shown here is derived from an EMBL/GenBank/DDBJ whole genome shotgun (WGS) entry which is preliminary data.</text>
</comment>
<dbReference type="AlphaFoldDB" id="A0AAV5JQ95"/>
<dbReference type="EMBL" id="BPVZ01000040">
    <property type="protein sequence ID" value="GKV14285.1"/>
    <property type="molecule type" value="Genomic_DNA"/>
</dbReference>
<name>A0AAV5JQ95_9ROSI</name>
<sequence length="44" mass="5087">MAFLPTCLLWPDIGAKPCQLFKLRAVEGHWWLTSFGQINDEPQQ</sequence>
<gene>
    <name evidence="1" type="ORF">SLEP1_g25185</name>
</gene>
<evidence type="ECO:0000313" key="1">
    <source>
        <dbReference type="EMBL" id="GKV14285.1"/>
    </source>
</evidence>
<keyword evidence="2" id="KW-1185">Reference proteome</keyword>
<protein>
    <submittedName>
        <fullName evidence="1">Uncharacterized protein</fullName>
    </submittedName>
</protein>
<reference evidence="1 2" key="1">
    <citation type="journal article" date="2021" name="Commun. Biol.">
        <title>The genome of Shorea leprosula (Dipterocarpaceae) highlights the ecological relevance of drought in aseasonal tropical rainforests.</title>
        <authorList>
            <person name="Ng K.K.S."/>
            <person name="Kobayashi M.J."/>
            <person name="Fawcett J.A."/>
            <person name="Hatakeyama M."/>
            <person name="Paape T."/>
            <person name="Ng C.H."/>
            <person name="Ang C.C."/>
            <person name="Tnah L.H."/>
            <person name="Lee C.T."/>
            <person name="Nishiyama T."/>
            <person name="Sese J."/>
            <person name="O'Brien M.J."/>
            <person name="Copetti D."/>
            <person name="Mohd Noor M.I."/>
            <person name="Ong R.C."/>
            <person name="Putra M."/>
            <person name="Sireger I.Z."/>
            <person name="Indrioko S."/>
            <person name="Kosugi Y."/>
            <person name="Izuno A."/>
            <person name="Isagi Y."/>
            <person name="Lee S.L."/>
            <person name="Shimizu K.K."/>
        </authorList>
    </citation>
    <scope>NUCLEOTIDE SEQUENCE [LARGE SCALE GENOMIC DNA]</scope>
    <source>
        <strain evidence="1">214</strain>
    </source>
</reference>
<accession>A0AAV5JQ95</accession>